<keyword evidence="1" id="KW-1133">Transmembrane helix</keyword>
<sequence length="46" mass="4684">MVLRSDAARSAVAVLTVVALGGFLAVLEPDDDVAPVDETAVLSSSR</sequence>
<name>A0ABN2VSP0_9ACTN</name>
<dbReference type="Proteomes" id="UP001501480">
    <property type="component" value="Unassembled WGS sequence"/>
</dbReference>
<keyword evidence="1" id="KW-0812">Transmembrane</keyword>
<protein>
    <submittedName>
        <fullName evidence="2">Uncharacterized protein</fullName>
    </submittedName>
</protein>
<comment type="caution">
    <text evidence="2">The sequence shown here is derived from an EMBL/GenBank/DDBJ whole genome shotgun (WGS) entry which is preliminary data.</text>
</comment>
<proteinExistence type="predicted"/>
<dbReference type="EMBL" id="BAAAPY010000001">
    <property type="protein sequence ID" value="GAA2071314.1"/>
    <property type="molecule type" value="Genomic_DNA"/>
</dbReference>
<gene>
    <name evidence="2" type="ORF">GCM10009821_06230</name>
</gene>
<evidence type="ECO:0000313" key="3">
    <source>
        <dbReference type="Proteomes" id="UP001501480"/>
    </source>
</evidence>
<keyword evidence="3" id="KW-1185">Reference proteome</keyword>
<evidence type="ECO:0000256" key="1">
    <source>
        <dbReference type="SAM" id="Phobius"/>
    </source>
</evidence>
<reference evidence="2 3" key="1">
    <citation type="journal article" date="2019" name="Int. J. Syst. Evol. Microbiol.">
        <title>The Global Catalogue of Microorganisms (GCM) 10K type strain sequencing project: providing services to taxonomists for standard genome sequencing and annotation.</title>
        <authorList>
            <consortium name="The Broad Institute Genomics Platform"/>
            <consortium name="The Broad Institute Genome Sequencing Center for Infectious Disease"/>
            <person name="Wu L."/>
            <person name="Ma J."/>
        </authorList>
    </citation>
    <scope>NUCLEOTIDE SEQUENCE [LARGE SCALE GENOMIC DNA]</scope>
    <source>
        <strain evidence="2 3">JCM 15749</strain>
    </source>
</reference>
<evidence type="ECO:0000313" key="2">
    <source>
        <dbReference type="EMBL" id="GAA2071314.1"/>
    </source>
</evidence>
<feature type="transmembrane region" description="Helical" evidence="1">
    <location>
        <begin position="7"/>
        <end position="27"/>
    </location>
</feature>
<organism evidence="2 3">
    <name type="scientific">Aeromicrobium halocynthiae</name>
    <dbReference type="NCBI Taxonomy" id="560557"/>
    <lineage>
        <taxon>Bacteria</taxon>
        <taxon>Bacillati</taxon>
        <taxon>Actinomycetota</taxon>
        <taxon>Actinomycetes</taxon>
        <taxon>Propionibacteriales</taxon>
        <taxon>Nocardioidaceae</taxon>
        <taxon>Aeromicrobium</taxon>
    </lineage>
</organism>
<dbReference type="RefSeq" id="WP_344324140.1">
    <property type="nucleotide sequence ID" value="NZ_BAAAPY010000001.1"/>
</dbReference>
<keyword evidence="1" id="KW-0472">Membrane</keyword>
<accession>A0ABN2VSP0</accession>